<keyword evidence="12 13" id="KW-0324">Glycolysis</keyword>
<gene>
    <name evidence="13" type="primary">pgk</name>
    <name evidence="17" type="ORF">JF887_13630</name>
</gene>
<evidence type="ECO:0000256" key="4">
    <source>
        <dbReference type="ARBA" id="ARBA00011245"/>
    </source>
</evidence>
<dbReference type="GO" id="GO:0004618">
    <property type="term" value="F:phosphoglycerate kinase activity"/>
    <property type="evidence" value="ECO:0007669"/>
    <property type="project" value="UniProtKB-UniRule"/>
</dbReference>
<evidence type="ECO:0000256" key="14">
    <source>
        <dbReference type="PIRSR" id="PIRSR000724-1"/>
    </source>
</evidence>
<feature type="binding site" evidence="14">
    <location>
        <position position="118"/>
    </location>
    <ligand>
        <name>(2R)-3-phosphoglycerate</name>
        <dbReference type="ChEBI" id="CHEBI:58272"/>
    </ligand>
</feature>
<comment type="catalytic activity">
    <reaction evidence="1 13 16">
        <text>(2R)-3-phosphoglycerate + ATP = (2R)-3-phospho-glyceroyl phosphate + ADP</text>
        <dbReference type="Rhea" id="RHEA:14801"/>
        <dbReference type="ChEBI" id="CHEBI:30616"/>
        <dbReference type="ChEBI" id="CHEBI:57604"/>
        <dbReference type="ChEBI" id="CHEBI:58272"/>
        <dbReference type="ChEBI" id="CHEBI:456216"/>
        <dbReference type="EC" id="2.7.2.3"/>
    </reaction>
</comment>
<dbReference type="GO" id="GO:0006094">
    <property type="term" value="P:gluconeogenesis"/>
    <property type="evidence" value="ECO:0007669"/>
    <property type="project" value="TreeGrafter"/>
</dbReference>
<dbReference type="PRINTS" id="PR00477">
    <property type="entry name" value="PHGLYCKINASE"/>
</dbReference>
<reference evidence="17 18" key="1">
    <citation type="submission" date="2020-10" db="EMBL/GenBank/DDBJ databases">
        <title>Ca. Dormibacterota MAGs.</title>
        <authorList>
            <person name="Montgomery K."/>
        </authorList>
    </citation>
    <scope>NUCLEOTIDE SEQUENCE [LARGE SCALE GENOMIC DNA]</scope>
    <source>
        <strain evidence="17">Mitchell_Peninsula_5</strain>
    </source>
</reference>
<evidence type="ECO:0000256" key="3">
    <source>
        <dbReference type="ARBA" id="ARBA00008982"/>
    </source>
</evidence>
<dbReference type="InterPro" id="IPR001576">
    <property type="entry name" value="Phosphoglycerate_kinase"/>
</dbReference>
<protein>
    <recommendedName>
        <fullName evidence="6 13">Phosphoglycerate kinase</fullName>
        <ecNumber evidence="5 13">2.7.2.3</ecNumber>
    </recommendedName>
</protein>
<feature type="binding site" evidence="13 14">
    <location>
        <begin position="21"/>
        <end position="23"/>
    </location>
    <ligand>
        <name>substrate</name>
    </ligand>
</feature>
<accession>A0A934KH21</accession>
<sequence length="398" mass="41190">MTKATIDDIDVAGRRVLLRVDFNVPLRDGHIGDDRRIRAALPTIASLRHRGARTVIVTHVGRPGGHVDPTLSVAPIAARLSELLGAQVGIATDVVGSSAQAVVEGLRDGEVGMLENVRFEPGEEANDPQLADTLAGFAEVFVNDAFGTAHRAHASTEGVAHRLPAVAGYLMARELEMLGSVLENPCHPLVSVLGGAKVSTKLGVITNLVKRVDTLHIGGAMACTFYRAQGEQTGRSLVEEDQVEVARGVLDAARTAGCTLQLPVDVVVAEEAVEGAATQAVGWDAIPEDRMVVDVGPATVAAITATFADAGTVVWNGPLGIYEIDAFARATREVAVALADSPALSIIGGGDLGAAVEDAGVVDKIDFISTGGGATLELLEGRVLPGVAALRDRQPVAG</sequence>
<evidence type="ECO:0000256" key="6">
    <source>
        <dbReference type="ARBA" id="ARBA00016471"/>
    </source>
</evidence>
<comment type="similarity">
    <text evidence="3 13 16">Belongs to the phosphoglycerate kinase family.</text>
</comment>
<comment type="subunit">
    <text evidence="4 13">Monomer.</text>
</comment>
<dbReference type="InterPro" id="IPR036043">
    <property type="entry name" value="Phosphoglycerate_kinase_sf"/>
</dbReference>
<dbReference type="HAMAP" id="MF_00145">
    <property type="entry name" value="Phosphoglyc_kinase"/>
    <property type="match status" value="1"/>
</dbReference>
<dbReference type="FunFam" id="3.40.50.1260:FF:000031">
    <property type="entry name" value="Phosphoglycerate kinase 1"/>
    <property type="match status" value="1"/>
</dbReference>
<evidence type="ECO:0000256" key="12">
    <source>
        <dbReference type="ARBA" id="ARBA00023152"/>
    </source>
</evidence>
<dbReference type="Gene3D" id="3.40.50.1260">
    <property type="entry name" value="Phosphoglycerate kinase, N-terminal domain"/>
    <property type="match status" value="2"/>
</dbReference>
<dbReference type="PROSITE" id="PS00111">
    <property type="entry name" value="PGLYCERATE_KINASE"/>
    <property type="match status" value="1"/>
</dbReference>
<evidence type="ECO:0000256" key="1">
    <source>
        <dbReference type="ARBA" id="ARBA00000642"/>
    </source>
</evidence>
<evidence type="ECO:0000256" key="9">
    <source>
        <dbReference type="ARBA" id="ARBA00022741"/>
    </source>
</evidence>
<dbReference type="EMBL" id="JAEKNN010000062">
    <property type="protein sequence ID" value="MBJ7610454.1"/>
    <property type="molecule type" value="Genomic_DNA"/>
</dbReference>
<name>A0A934KH21_9BACT</name>
<feature type="binding site" evidence="13 15">
    <location>
        <position position="201"/>
    </location>
    <ligand>
        <name>ATP</name>
        <dbReference type="ChEBI" id="CHEBI:30616"/>
    </ligand>
</feature>
<comment type="caution">
    <text evidence="17">The sequence shown here is derived from an EMBL/GenBank/DDBJ whole genome shotgun (WGS) entry which is preliminary data.</text>
</comment>
<evidence type="ECO:0000256" key="13">
    <source>
        <dbReference type="HAMAP-Rule" id="MF_00145"/>
    </source>
</evidence>
<evidence type="ECO:0000256" key="16">
    <source>
        <dbReference type="RuleBase" id="RU000532"/>
    </source>
</evidence>
<feature type="binding site" evidence="13">
    <location>
        <position position="118"/>
    </location>
    <ligand>
        <name>substrate</name>
    </ligand>
</feature>
<dbReference type="Proteomes" id="UP000614410">
    <property type="component" value="Unassembled WGS sequence"/>
</dbReference>
<dbReference type="GO" id="GO:0043531">
    <property type="term" value="F:ADP binding"/>
    <property type="evidence" value="ECO:0007669"/>
    <property type="project" value="TreeGrafter"/>
</dbReference>
<evidence type="ECO:0000256" key="11">
    <source>
        <dbReference type="ARBA" id="ARBA00022840"/>
    </source>
</evidence>
<dbReference type="GO" id="GO:0005829">
    <property type="term" value="C:cytosol"/>
    <property type="evidence" value="ECO:0007669"/>
    <property type="project" value="TreeGrafter"/>
</dbReference>
<dbReference type="Pfam" id="PF00162">
    <property type="entry name" value="PGK"/>
    <property type="match status" value="1"/>
</dbReference>
<evidence type="ECO:0000256" key="5">
    <source>
        <dbReference type="ARBA" id="ARBA00013061"/>
    </source>
</evidence>
<keyword evidence="8 13" id="KW-0808">Transferase</keyword>
<evidence type="ECO:0000313" key="17">
    <source>
        <dbReference type="EMBL" id="MBJ7610454.1"/>
    </source>
</evidence>
<feature type="binding site" evidence="14">
    <location>
        <position position="36"/>
    </location>
    <ligand>
        <name>(2R)-3-phosphoglycerate</name>
        <dbReference type="ChEBI" id="CHEBI:58272"/>
    </ligand>
</feature>
<proteinExistence type="inferred from homology"/>
<feature type="binding site" evidence="13 14">
    <location>
        <begin position="59"/>
        <end position="62"/>
    </location>
    <ligand>
        <name>substrate</name>
    </ligand>
</feature>
<dbReference type="PIRSF" id="PIRSF000724">
    <property type="entry name" value="Pgk"/>
    <property type="match status" value="1"/>
</dbReference>
<evidence type="ECO:0000256" key="8">
    <source>
        <dbReference type="ARBA" id="ARBA00022679"/>
    </source>
</evidence>
<evidence type="ECO:0000256" key="15">
    <source>
        <dbReference type="PIRSR" id="PIRSR000724-2"/>
    </source>
</evidence>
<feature type="binding site" evidence="13">
    <location>
        <position position="151"/>
    </location>
    <ligand>
        <name>substrate</name>
    </ligand>
</feature>
<dbReference type="PANTHER" id="PTHR11406:SF23">
    <property type="entry name" value="PHOSPHOGLYCERATE KINASE 1, CHLOROPLASTIC-RELATED"/>
    <property type="match status" value="1"/>
</dbReference>
<evidence type="ECO:0000256" key="10">
    <source>
        <dbReference type="ARBA" id="ARBA00022777"/>
    </source>
</evidence>
<organism evidence="17 18">
    <name type="scientific">Candidatus Amunia macphersoniae</name>
    <dbReference type="NCBI Taxonomy" id="3127014"/>
    <lineage>
        <taxon>Bacteria</taxon>
        <taxon>Bacillati</taxon>
        <taxon>Candidatus Dormiibacterota</taxon>
        <taxon>Candidatus Dormibacteria</taxon>
        <taxon>Candidatus Aeolococcales</taxon>
        <taxon>Candidatus Aeolococcaceae</taxon>
        <taxon>Candidatus Amunia</taxon>
    </lineage>
</organism>
<dbReference type="AlphaFoldDB" id="A0A934KH21"/>
<keyword evidence="9 13" id="KW-0547">Nucleotide-binding</keyword>
<dbReference type="InterPro" id="IPR015824">
    <property type="entry name" value="Phosphoglycerate_kinase_N"/>
</dbReference>
<dbReference type="PANTHER" id="PTHR11406">
    <property type="entry name" value="PHOSPHOGLYCERATE KINASE"/>
    <property type="match status" value="1"/>
</dbReference>
<evidence type="ECO:0000256" key="7">
    <source>
        <dbReference type="ARBA" id="ARBA00022490"/>
    </source>
</evidence>
<dbReference type="GO" id="GO:0006096">
    <property type="term" value="P:glycolytic process"/>
    <property type="evidence" value="ECO:0007669"/>
    <property type="project" value="UniProtKB-UniRule"/>
</dbReference>
<evidence type="ECO:0000313" key="18">
    <source>
        <dbReference type="Proteomes" id="UP000614410"/>
    </source>
</evidence>
<feature type="binding site" evidence="14">
    <location>
        <position position="151"/>
    </location>
    <ligand>
        <name>(2R)-3-phosphoglycerate</name>
        <dbReference type="ChEBI" id="CHEBI:58272"/>
    </ligand>
</feature>
<dbReference type="InterPro" id="IPR015911">
    <property type="entry name" value="Phosphoglycerate_kinase_CS"/>
</dbReference>
<keyword evidence="11 13" id="KW-0067">ATP-binding</keyword>
<comment type="caution">
    <text evidence="13">Lacks conserved residue(s) required for the propagation of feature annotation.</text>
</comment>
<dbReference type="GO" id="GO:0005524">
    <property type="term" value="F:ATP binding"/>
    <property type="evidence" value="ECO:0007669"/>
    <property type="project" value="UniProtKB-KW"/>
</dbReference>
<feature type="binding site" evidence="13">
    <location>
        <position position="36"/>
    </location>
    <ligand>
        <name>substrate</name>
    </ligand>
</feature>
<evidence type="ECO:0000256" key="2">
    <source>
        <dbReference type="ARBA" id="ARBA00004838"/>
    </source>
</evidence>
<dbReference type="SUPFAM" id="SSF53748">
    <property type="entry name" value="Phosphoglycerate kinase"/>
    <property type="match status" value="1"/>
</dbReference>
<comment type="subcellular location">
    <subcellularLocation>
        <location evidence="13">Cytoplasm</location>
    </subcellularLocation>
</comment>
<dbReference type="EC" id="2.7.2.3" evidence="5 13"/>
<keyword evidence="7 13" id="KW-0963">Cytoplasm</keyword>
<keyword evidence="10 13" id="KW-0418">Kinase</keyword>
<feature type="binding site" evidence="13 15">
    <location>
        <position position="323"/>
    </location>
    <ligand>
        <name>ATP</name>
        <dbReference type="ChEBI" id="CHEBI:30616"/>
    </ligand>
</feature>
<comment type="pathway">
    <text evidence="2 13">Carbohydrate degradation; glycolysis; pyruvate from D-glyceraldehyde 3-phosphate: step 2/5.</text>
</comment>
<dbReference type="FunFam" id="3.40.50.1260:FF:000006">
    <property type="entry name" value="Phosphoglycerate kinase"/>
    <property type="match status" value="1"/>
</dbReference>
<feature type="binding site" evidence="13">
    <location>
        <begin position="349"/>
        <end position="352"/>
    </location>
    <ligand>
        <name>ATP</name>
        <dbReference type="ChEBI" id="CHEBI:30616"/>
    </ligand>
</feature>